<dbReference type="OrthoDB" id="168391at2157"/>
<organism evidence="3 4">
    <name type="scientific">Natronorubrum halalkaliphilum</name>
    <dbReference type="NCBI Taxonomy" id="2691917"/>
    <lineage>
        <taxon>Archaea</taxon>
        <taxon>Methanobacteriati</taxon>
        <taxon>Methanobacteriota</taxon>
        <taxon>Stenosarchaea group</taxon>
        <taxon>Halobacteria</taxon>
        <taxon>Halobacteriales</taxon>
        <taxon>Natrialbaceae</taxon>
        <taxon>Natronorubrum</taxon>
    </lineage>
</organism>
<gene>
    <name evidence="3" type="ORF">GS429_02800</name>
</gene>
<dbReference type="PANTHER" id="PTHR13847:SF287">
    <property type="entry name" value="FAD-DEPENDENT OXIDOREDUCTASE DOMAIN-CONTAINING PROTEIN 1"/>
    <property type="match status" value="1"/>
</dbReference>
<evidence type="ECO:0000313" key="3">
    <source>
        <dbReference type="EMBL" id="MXV61003.1"/>
    </source>
</evidence>
<dbReference type="GO" id="GO:0016491">
    <property type="term" value="F:oxidoreductase activity"/>
    <property type="evidence" value="ECO:0007669"/>
    <property type="project" value="UniProtKB-KW"/>
</dbReference>
<dbReference type="RefSeq" id="WP_160062499.1">
    <property type="nucleotide sequence ID" value="NZ_WUYX01000013.1"/>
</dbReference>
<sequence length="406" mass="42597">MSGDENEPEAKAELAVGADAFTDAGAGLEIAVVGAGAVGATTAYDLAREGADVTLYDKGQIASGSSGRAAGLCYDAYADSLDAEIGVDAIERFRAMSGDETFPFVECPYVWLAREGDDERADAIRGHVTRMQEHGVVALEADADALADRFPSLRTDDVAVAGIAGGAGYTDPTQYTACLAAAASGTGATLAPDTPVEIRHDPPRAVLEDGTEREVDAVVVTAGAHTKRLLADAGISIAMKPYRVQALVASGDLEDPMCYDATDEFYLRPHPAGVLAGDGTERVEADPDDYDRDADPDFAEDLLERVGHRLPGVDLELERAWAGLCTATPDRDPLVGELRDGVYVATGFQGHGFMRSPAIGQRLAEQVLGGDGIDAFDPTRFDGDETFEIVAGMSIDAGADSDSEHH</sequence>
<accession>A0A6B0VIA0</accession>
<dbReference type="SUPFAM" id="SSF51905">
    <property type="entry name" value="FAD/NAD(P)-binding domain"/>
    <property type="match status" value="1"/>
</dbReference>
<keyword evidence="1" id="KW-0560">Oxidoreductase</keyword>
<protein>
    <submittedName>
        <fullName evidence="3">FAD-dependent oxidoreductase</fullName>
    </submittedName>
</protein>
<dbReference type="Pfam" id="PF01266">
    <property type="entry name" value="DAO"/>
    <property type="match status" value="1"/>
</dbReference>
<dbReference type="EMBL" id="WUYX01000013">
    <property type="protein sequence ID" value="MXV61003.1"/>
    <property type="molecule type" value="Genomic_DNA"/>
</dbReference>
<comment type="caution">
    <text evidence="3">The sequence shown here is derived from an EMBL/GenBank/DDBJ whole genome shotgun (WGS) entry which is preliminary data.</text>
</comment>
<evidence type="ECO:0000259" key="2">
    <source>
        <dbReference type="Pfam" id="PF01266"/>
    </source>
</evidence>
<proteinExistence type="predicted"/>
<reference evidence="3 4" key="1">
    <citation type="submission" date="2020-01" db="EMBL/GenBank/DDBJ databases">
        <title>Natronorubrum sp. JWXQ-INN 674 isolated from Inner Mongolia Autonomous Region of China.</title>
        <authorList>
            <person name="Xue Q."/>
        </authorList>
    </citation>
    <scope>NUCLEOTIDE SEQUENCE [LARGE SCALE GENOMIC DNA]</scope>
    <source>
        <strain evidence="3 4">JWXQ-INN-674</strain>
    </source>
</reference>
<dbReference type="InterPro" id="IPR006076">
    <property type="entry name" value="FAD-dep_OxRdtase"/>
</dbReference>
<dbReference type="Gene3D" id="3.30.9.10">
    <property type="entry name" value="D-Amino Acid Oxidase, subunit A, domain 2"/>
    <property type="match status" value="1"/>
</dbReference>
<keyword evidence="4" id="KW-1185">Reference proteome</keyword>
<evidence type="ECO:0000256" key="1">
    <source>
        <dbReference type="ARBA" id="ARBA00023002"/>
    </source>
</evidence>
<feature type="domain" description="FAD dependent oxidoreductase" evidence="2">
    <location>
        <begin position="30"/>
        <end position="365"/>
    </location>
</feature>
<name>A0A6B0VIA0_9EURY</name>
<evidence type="ECO:0000313" key="4">
    <source>
        <dbReference type="Proteomes" id="UP000434101"/>
    </source>
</evidence>
<dbReference type="PANTHER" id="PTHR13847">
    <property type="entry name" value="SARCOSINE DEHYDROGENASE-RELATED"/>
    <property type="match status" value="1"/>
</dbReference>
<dbReference type="Gene3D" id="3.50.50.60">
    <property type="entry name" value="FAD/NAD(P)-binding domain"/>
    <property type="match status" value="1"/>
</dbReference>
<dbReference type="AlphaFoldDB" id="A0A6B0VIA0"/>
<dbReference type="Proteomes" id="UP000434101">
    <property type="component" value="Unassembled WGS sequence"/>
</dbReference>
<dbReference type="GO" id="GO:0005737">
    <property type="term" value="C:cytoplasm"/>
    <property type="evidence" value="ECO:0007669"/>
    <property type="project" value="TreeGrafter"/>
</dbReference>
<dbReference type="InterPro" id="IPR036188">
    <property type="entry name" value="FAD/NAD-bd_sf"/>
</dbReference>